<dbReference type="STRING" id="1314778.A0A5C3NPG0"/>
<comment type="similarity">
    <text evidence="1">Belongs to the iron/manganese superoxide dismutase family.</text>
</comment>
<dbReference type="InParanoid" id="A0A5C3NPG0"/>
<evidence type="ECO:0000256" key="2">
    <source>
        <dbReference type="ARBA" id="ARBA00012682"/>
    </source>
</evidence>
<accession>A0A5C3NPG0</accession>
<evidence type="ECO:0000256" key="4">
    <source>
        <dbReference type="ARBA" id="ARBA00023002"/>
    </source>
</evidence>
<dbReference type="GO" id="GO:0004784">
    <property type="term" value="F:superoxide dismutase activity"/>
    <property type="evidence" value="ECO:0007669"/>
    <property type="project" value="UniProtKB-EC"/>
</dbReference>
<dbReference type="InterPro" id="IPR050265">
    <property type="entry name" value="Fe/Mn_Superoxide_Dismutase"/>
</dbReference>
<keyword evidence="3" id="KW-0479">Metal-binding</keyword>
<organism evidence="6 7">
    <name type="scientific">Polyporus arcularius HHB13444</name>
    <dbReference type="NCBI Taxonomy" id="1314778"/>
    <lineage>
        <taxon>Eukaryota</taxon>
        <taxon>Fungi</taxon>
        <taxon>Dikarya</taxon>
        <taxon>Basidiomycota</taxon>
        <taxon>Agaricomycotina</taxon>
        <taxon>Agaricomycetes</taxon>
        <taxon>Polyporales</taxon>
        <taxon>Polyporaceae</taxon>
        <taxon>Polyporus</taxon>
    </lineage>
</organism>
<dbReference type="InterPro" id="IPR036324">
    <property type="entry name" value="Mn/Fe_SOD_N_sf"/>
</dbReference>
<dbReference type="Gene3D" id="1.10.287.990">
    <property type="entry name" value="Fe,Mn superoxide dismutase (SOD) domain"/>
    <property type="match status" value="1"/>
</dbReference>
<evidence type="ECO:0000256" key="1">
    <source>
        <dbReference type="ARBA" id="ARBA00008714"/>
    </source>
</evidence>
<gene>
    <name evidence="6" type="ORF">K466DRAFT_606575</name>
</gene>
<dbReference type="GO" id="GO:0005739">
    <property type="term" value="C:mitochondrion"/>
    <property type="evidence" value="ECO:0007669"/>
    <property type="project" value="TreeGrafter"/>
</dbReference>
<evidence type="ECO:0000259" key="5">
    <source>
        <dbReference type="Pfam" id="PF00081"/>
    </source>
</evidence>
<sequence>MSFLTTIARSAALSVCPATRVVPSATTSLAARGVHTLPSSTDPMTCVLSRSLPDPHVLTACPHKALEPQICRKIMELQDSKHHQAYVNDLNAAEEPYAKVAAPREQIKLQSALSSTKHLAPQLQGGGELKFGPLKDVIAAAYGSVNGECYVCVHCAEDGGWSLRLLSRRRGYYLETEKLEIATILTPNPLLPPVPIIDI</sequence>
<dbReference type="InterPro" id="IPR019831">
    <property type="entry name" value="Mn/Fe_SOD_N"/>
</dbReference>
<evidence type="ECO:0000256" key="3">
    <source>
        <dbReference type="ARBA" id="ARBA00022723"/>
    </source>
</evidence>
<feature type="domain" description="Manganese/iron superoxide dismutase N-terminal" evidence="5">
    <location>
        <begin position="63"/>
        <end position="114"/>
    </location>
</feature>
<dbReference type="PANTHER" id="PTHR11404:SF6">
    <property type="entry name" value="SUPEROXIDE DISMUTASE [MN], MITOCHONDRIAL"/>
    <property type="match status" value="1"/>
</dbReference>
<dbReference type="SUPFAM" id="SSF46609">
    <property type="entry name" value="Fe,Mn superoxide dismutase (SOD), N-terminal domain"/>
    <property type="match status" value="1"/>
</dbReference>
<evidence type="ECO:0000313" key="7">
    <source>
        <dbReference type="Proteomes" id="UP000308197"/>
    </source>
</evidence>
<protein>
    <recommendedName>
        <fullName evidence="2">superoxide dismutase</fullName>
        <ecNumber evidence="2">1.15.1.1</ecNumber>
    </recommendedName>
</protein>
<dbReference type="AlphaFoldDB" id="A0A5C3NPG0"/>
<dbReference type="Pfam" id="PF00081">
    <property type="entry name" value="Sod_Fe_N"/>
    <property type="match status" value="1"/>
</dbReference>
<dbReference type="EC" id="1.15.1.1" evidence="2"/>
<dbReference type="PANTHER" id="PTHR11404">
    <property type="entry name" value="SUPEROXIDE DISMUTASE 2"/>
    <property type="match status" value="1"/>
</dbReference>
<name>A0A5C3NPG0_9APHY</name>
<dbReference type="Proteomes" id="UP000308197">
    <property type="component" value="Unassembled WGS sequence"/>
</dbReference>
<reference evidence="6 7" key="1">
    <citation type="journal article" date="2019" name="Nat. Ecol. Evol.">
        <title>Megaphylogeny resolves global patterns of mushroom evolution.</title>
        <authorList>
            <person name="Varga T."/>
            <person name="Krizsan K."/>
            <person name="Foldi C."/>
            <person name="Dima B."/>
            <person name="Sanchez-Garcia M."/>
            <person name="Sanchez-Ramirez S."/>
            <person name="Szollosi G.J."/>
            <person name="Szarkandi J.G."/>
            <person name="Papp V."/>
            <person name="Albert L."/>
            <person name="Andreopoulos W."/>
            <person name="Angelini C."/>
            <person name="Antonin V."/>
            <person name="Barry K.W."/>
            <person name="Bougher N.L."/>
            <person name="Buchanan P."/>
            <person name="Buyck B."/>
            <person name="Bense V."/>
            <person name="Catcheside P."/>
            <person name="Chovatia M."/>
            <person name="Cooper J."/>
            <person name="Damon W."/>
            <person name="Desjardin D."/>
            <person name="Finy P."/>
            <person name="Geml J."/>
            <person name="Haridas S."/>
            <person name="Hughes K."/>
            <person name="Justo A."/>
            <person name="Karasinski D."/>
            <person name="Kautmanova I."/>
            <person name="Kiss B."/>
            <person name="Kocsube S."/>
            <person name="Kotiranta H."/>
            <person name="LaButti K.M."/>
            <person name="Lechner B.E."/>
            <person name="Liimatainen K."/>
            <person name="Lipzen A."/>
            <person name="Lukacs Z."/>
            <person name="Mihaltcheva S."/>
            <person name="Morgado L.N."/>
            <person name="Niskanen T."/>
            <person name="Noordeloos M.E."/>
            <person name="Ohm R.A."/>
            <person name="Ortiz-Santana B."/>
            <person name="Ovrebo C."/>
            <person name="Racz N."/>
            <person name="Riley R."/>
            <person name="Savchenko A."/>
            <person name="Shiryaev A."/>
            <person name="Soop K."/>
            <person name="Spirin V."/>
            <person name="Szebenyi C."/>
            <person name="Tomsovsky M."/>
            <person name="Tulloss R.E."/>
            <person name="Uehling J."/>
            <person name="Grigoriev I.V."/>
            <person name="Vagvolgyi C."/>
            <person name="Papp T."/>
            <person name="Martin F.M."/>
            <person name="Miettinen O."/>
            <person name="Hibbett D.S."/>
            <person name="Nagy L.G."/>
        </authorList>
    </citation>
    <scope>NUCLEOTIDE SEQUENCE [LARGE SCALE GENOMIC DNA]</scope>
    <source>
        <strain evidence="6 7">HHB13444</strain>
    </source>
</reference>
<evidence type="ECO:0000313" key="6">
    <source>
        <dbReference type="EMBL" id="TFK78892.1"/>
    </source>
</evidence>
<keyword evidence="4" id="KW-0560">Oxidoreductase</keyword>
<dbReference type="GO" id="GO:0030145">
    <property type="term" value="F:manganese ion binding"/>
    <property type="evidence" value="ECO:0007669"/>
    <property type="project" value="TreeGrafter"/>
</dbReference>
<keyword evidence="7" id="KW-1185">Reference proteome</keyword>
<dbReference type="EMBL" id="ML212270">
    <property type="protein sequence ID" value="TFK78892.1"/>
    <property type="molecule type" value="Genomic_DNA"/>
</dbReference>
<proteinExistence type="inferred from homology"/>